<keyword evidence="2" id="KW-1185">Reference proteome</keyword>
<sequence>MSPNRTNFAPAKSPLRGILTGPRIVVLLASLLVSLSSGTNYVYSAYAPQLGARLHINHTQLNIIGLAGNVGVYGTAPIWGRIVDRRGPRIPLTCAFVLLLTGYYGIHYFYDQGVPESATTISSWTFATLVVCGFLTGAGGNAGLAGAVNSTAKSFPDKARATATGLVIGGFGLSAFFFSSMARFAYPGDTSSFLLILALGTSCPMILGFFLVKAVPLPGEEHGATPRQPPNARLPHDPRLDSHTRLLDHVDGRGQNNDDDESDVEDMAVEYAHANDVDGSAVELSLSRGTSPRPDTRQHHRHTYPRIDQLNPLNGDHGNDHPHAHARNDGLPNIYGMKLARSPDFWLLFITLSIVSGIGLMYINNVGSMSQALFAHNNPNYDEKQAGKWQAEQVSHLSLMNFGGRIFIGVVSDFAKAQLGWPRSYCLFLVALFCFTSQVAASYIDNVEHLWIASSILGLAHGCAFSLFPTVCIEWFGLLHFSENWGYLSSSPVFAGNFFSMIFGKNLDEHAGLPGKPDAQPPSLFSRHVGAASTSAFASKMKRWLPFDTIENMVRRDARHLCLQGRQCYVDTLHLTITASIVAMGLSIYAAWRDRQKLMASQLKMATEGGEVVWENGEE</sequence>
<gene>
    <name evidence="1" type="ORF">BDN72DRAFT_963396</name>
</gene>
<accession>A0ACD3AFM8</accession>
<dbReference type="EMBL" id="ML208486">
    <property type="protein sequence ID" value="TFK64184.1"/>
    <property type="molecule type" value="Genomic_DNA"/>
</dbReference>
<name>A0ACD3AFM8_9AGAR</name>
<evidence type="ECO:0000313" key="1">
    <source>
        <dbReference type="EMBL" id="TFK64184.1"/>
    </source>
</evidence>
<protein>
    <submittedName>
        <fullName evidence="1">MFS general substrate transporter</fullName>
    </submittedName>
</protein>
<organism evidence="1 2">
    <name type="scientific">Pluteus cervinus</name>
    <dbReference type="NCBI Taxonomy" id="181527"/>
    <lineage>
        <taxon>Eukaryota</taxon>
        <taxon>Fungi</taxon>
        <taxon>Dikarya</taxon>
        <taxon>Basidiomycota</taxon>
        <taxon>Agaricomycotina</taxon>
        <taxon>Agaricomycetes</taxon>
        <taxon>Agaricomycetidae</taxon>
        <taxon>Agaricales</taxon>
        <taxon>Pluteineae</taxon>
        <taxon>Pluteaceae</taxon>
        <taxon>Pluteus</taxon>
    </lineage>
</organism>
<evidence type="ECO:0000313" key="2">
    <source>
        <dbReference type="Proteomes" id="UP000308600"/>
    </source>
</evidence>
<proteinExistence type="predicted"/>
<dbReference type="Proteomes" id="UP000308600">
    <property type="component" value="Unassembled WGS sequence"/>
</dbReference>
<reference evidence="1 2" key="1">
    <citation type="journal article" date="2019" name="Nat. Ecol. Evol.">
        <title>Megaphylogeny resolves global patterns of mushroom evolution.</title>
        <authorList>
            <person name="Varga T."/>
            <person name="Krizsan K."/>
            <person name="Foldi C."/>
            <person name="Dima B."/>
            <person name="Sanchez-Garcia M."/>
            <person name="Sanchez-Ramirez S."/>
            <person name="Szollosi G.J."/>
            <person name="Szarkandi J.G."/>
            <person name="Papp V."/>
            <person name="Albert L."/>
            <person name="Andreopoulos W."/>
            <person name="Angelini C."/>
            <person name="Antonin V."/>
            <person name="Barry K.W."/>
            <person name="Bougher N.L."/>
            <person name="Buchanan P."/>
            <person name="Buyck B."/>
            <person name="Bense V."/>
            <person name="Catcheside P."/>
            <person name="Chovatia M."/>
            <person name="Cooper J."/>
            <person name="Damon W."/>
            <person name="Desjardin D."/>
            <person name="Finy P."/>
            <person name="Geml J."/>
            <person name="Haridas S."/>
            <person name="Hughes K."/>
            <person name="Justo A."/>
            <person name="Karasinski D."/>
            <person name="Kautmanova I."/>
            <person name="Kiss B."/>
            <person name="Kocsube S."/>
            <person name="Kotiranta H."/>
            <person name="LaButti K.M."/>
            <person name="Lechner B.E."/>
            <person name="Liimatainen K."/>
            <person name="Lipzen A."/>
            <person name="Lukacs Z."/>
            <person name="Mihaltcheva S."/>
            <person name="Morgado L.N."/>
            <person name="Niskanen T."/>
            <person name="Noordeloos M.E."/>
            <person name="Ohm R.A."/>
            <person name="Ortiz-Santana B."/>
            <person name="Ovrebo C."/>
            <person name="Racz N."/>
            <person name="Riley R."/>
            <person name="Savchenko A."/>
            <person name="Shiryaev A."/>
            <person name="Soop K."/>
            <person name="Spirin V."/>
            <person name="Szebenyi C."/>
            <person name="Tomsovsky M."/>
            <person name="Tulloss R.E."/>
            <person name="Uehling J."/>
            <person name="Grigoriev I.V."/>
            <person name="Vagvolgyi C."/>
            <person name="Papp T."/>
            <person name="Martin F.M."/>
            <person name="Miettinen O."/>
            <person name="Hibbett D.S."/>
            <person name="Nagy L.G."/>
        </authorList>
    </citation>
    <scope>NUCLEOTIDE SEQUENCE [LARGE SCALE GENOMIC DNA]</scope>
    <source>
        <strain evidence="1 2">NL-1719</strain>
    </source>
</reference>